<feature type="domain" description="Bromo" evidence="4">
    <location>
        <begin position="207"/>
        <end position="279"/>
    </location>
</feature>
<dbReference type="PROSITE" id="PS50014">
    <property type="entry name" value="BROMODOMAIN_2"/>
    <property type="match status" value="2"/>
</dbReference>
<evidence type="ECO:0000259" key="4">
    <source>
        <dbReference type="PROSITE" id="PS50014"/>
    </source>
</evidence>
<keyword evidence="1 2" id="KW-0103">Bromodomain</keyword>
<dbReference type="STRING" id="90262.A0A1X2IS92"/>
<accession>A0A1X2IS92</accession>
<dbReference type="Pfam" id="PF00439">
    <property type="entry name" value="Bromodomain"/>
    <property type="match status" value="2"/>
</dbReference>
<dbReference type="GO" id="GO:0006338">
    <property type="term" value="P:chromatin remodeling"/>
    <property type="evidence" value="ECO:0007669"/>
    <property type="project" value="TreeGrafter"/>
</dbReference>
<dbReference type="Gene3D" id="1.20.920.10">
    <property type="entry name" value="Bromodomain-like"/>
    <property type="match status" value="2"/>
</dbReference>
<organism evidence="5 6">
    <name type="scientific">Absidia repens</name>
    <dbReference type="NCBI Taxonomy" id="90262"/>
    <lineage>
        <taxon>Eukaryota</taxon>
        <taxon>Fungi</taxon>
        <taxon>Fungi incertae sedis</taxon>
        <taxon>Mucoromycota</taxon>
        <taxon>Mucoromycotina</taxon>
        <taxon>Mucoromycetes</taxon>
        <taxon>Mucorales</taxon>
        <taxon>Cunninghamellaceae</taxon>
        <taxon>Absidia</taxon>
    </lineage>
</organism>
<sequence length="550" mass="62937">MSYKHSTLGHEEGLITSIGELMPPSISSQLQQQQQPVQQQNQQEQHLTKQEQAYCIKTLTALMKHRKAIAFLQPVDVVAFNIPDYLQIVKQPMDLGTVSQKLNLHQYETVDAFLADIQLIFYNCYLYNNAQDPVSLDAKKLEEVFQKWLDKRPEPQPQNFIANGNDSTVNGNVAMEISDNVMDEVTIMPDDQFKHCEATLKELKKSKHENLNWPFVAPVNAEAWGATDYYLIISKPMDLSTVERKLSDYEYANENEFEDDIRLIFKNCYAYNPPEHAVHQLGKKFEHVFESFWKKVHKKSSSKARPPTILRLKLTTKPKNEIKSNTPTPPPSTTPTMTTPLQNESKPLKAPGLALSKEPPADSARPKLAIGNKTSPPPEKRQEKKAPIVLQNHDKWLALAQKSGSTDDLDNSICTPTLSANTSSAASALPKPKEATPSPAKAFDITEFIDRMKHENRARDQQEHHNVDISKQKMMFHQFETSSLNRDQDWRDLFIWQRDTVDYRRIPAPGFVRRAHINMNDLQRKISTKCIRLRPPNDTDIKDDMDMDID</sequence>
<dbReference type="PROSITE" id="PS00633">
    <property type="entry name" value="BROMODOMAIN_1"/>
    <property type="match status" value="2"/>
</dbReference>
<name>A0A1X2IS92_9FUNG</name>
<evidence type="ECO:0000313" key="6">
    <source>
        <dbReference type="Proteomes" id="UP000193560"/>
    </source>
</evidence>
<protein>
    <submittedName>
        <fullName evidence="5">Bromodomain-containing protein</fullName>
    </submittedName>
</protein>
<dbReference type="InterPro" id="IPR001487">
    <property type="entry name" value="Bromodomain"/>
</dbReference>
<dbReference type="GO" id="GO:0006355">
    <property type="term" value="P:regulation of DNA-templated transcription"/>
    <property type="evidence" value="ECO:0007669"/>
    <property type="project" value="TreeGrafter"/>
</dbReference>
<proteinExistence type="predicted"/>
<dbReference type="GO" id="GO:0000785">
    <property type="term" value="C:chromatin"/>
    <property type="evidence" value="ECO:0007669"/>
    <property type="project" value="TreeGrafter"/>
</dbReference>
<dbReference type="SUPFAM" id="SSF47370">
    <property type="entry name" value="Bromodomain"/>
    <property type="match status" value="2"/>
</dbReference>
<dbReference type="InterPro" id="IPR018359">
    <property type="entry name" value="Bromodomain_CS"/>
</dbReference>
<dbReference type="AlphaFoldDB" id="A0A1X2IS92"/>
<keyword evidence="6" id="KW-1185">Reference proteome</keyword>
<dbReference type="PANTHER" id="PTHR22880">
    <property type="entry name" value="FALZ-RELATED BROMODOMAIN-CONTAINING PROTEINS"/>
    <property type="match status" value="1"/>
</dbReference>
<gene>
    <name evidence="5" type="ORF">BCR42DRAFT_459322</name>
</gene>
<evidence type="ECO:0000256" key="1">
    <source>
        <dbReference type="ARBA" id="ARBA00023117"/>
    </source>
</evidence>
<evidence type="ECO:0000256" key="3">
    <source>
        <dbReference type="SAM" id="MobiDB-lite"/>
    </source>
</evidence>
<feature type="domain" description="Bromo" evidence="4">
    <location>
        <begin position="63"/>
        <end position="135"/>
    </location>
</feature>
<dbReference type="InterPro" id="IPR050935">
    <property type="entry name" value="Bromo_chromatin_reader"/>
</dbReference>
<dbReference type="SMART" id="SM00297">
    <property type="entry name" value="BROMO"/>
    <property type="match status" value="2"/>
</dbReference>
<dbReference type="Proteomes" id="UP000193560">
    <property type="component" value="Unassembled WGS sequence"/>
</dbReference>
<reference evidence="5 6" key="1">
    <citation type="submission" date="2016-07" db="EMBL/GenBank/DDBJ databases">
        <title>Pervasive Adenine N6-methylation of Active Genes in Fungi.</title>
        <authorList>
            <consortium name="DOE Joint Genome Institute"/>
            <person name="Mondo S.J."/>
            <person name="Dannebaum R.O."/>
            <person name="Kuo R.C."/>
            <person name="Labutti K."/>
            <person name="Haridas S."/>
            <person name="Kuo A."/>
            <person name="Salamov A."/>
            <person name="Ahrendt S.R."/>
            <person name="Lipzen A."/>
            <person name="Sullivan W."/>
            <person name="Andreopoulos W.B."/>
            <person name="Clum A."/>
            <person name="Lindquist E."/>
            <person name="Daum C."/>
            <person name="Ramamoorthy G.K."/>
            <person name="Gryganskyi A."/>
            <person name="Culley D."/>
            <person name="Magnuson J.K."/>
            <person name="James T.Y."/>
            <person name="O'Malley M.A."/>
            <person name="Stajich J.E."/>
            <person name="Spatafora J.W."/>
            <person name="Visel A."/>
            <person name="Grigoriev I.V."/>
        </authorList>
    </citation>
    <scope>NUCLEOTIDE SEQUENCE [LARGE SCALE GENOMIC DNA]</scope>
    <source>
        <strain evidence="5 6">NRRL 1336</strain>
    </source>
</reference>
<evidence type="ECO:0000256" key="2">
    <source>
        <dbReference type="PROSITE-ProRule" id="PRU00035"/>
    </source>
</evidence>
<dbReference type="PRINTS" id="PR00503">
    <property type="entry name" value="BROMODOMAIN"/>
</dbReference>
<feature type="region of interest" description="Disordered" evidence="3">
    <location>
        <begin position="303"/>
        <end position="386"/>
    </location>
</feature>
<dbReference type="PANTHER" id="PTHR22880:SF225">
    <property type="entry name" value="BROMODOMAIN-CONTAINING PROTEIN BET-1-RELATED"/>
    <property type="match status" value="1"/>
</dbReference>
<evidence type="ECO:0000313" key="5">
    <source>
        <dbReference type="EMBL" id="ORZ21417.1"/>
    </source>
</evidence>
<dbReference type="GO" id="GO:0005634">
    <property type="term" value="C:nucleus"/>
    <property type="evidence" value="ECO:0007669"/>
    <property type="project" value="TreeGrafter"/>
</dbReference>
<dbReference type="InterPro" id="IPR036427">
    <property type="entry name" value="Bromodomain-like_sf"/>
</dbReference>
<dbReference type="OrthoDB" id="21449at2759"/>
<dbReference type="EMBL" id="MCGE01000005">
    <property type="protein sequence ID" value="ORZ21417.1"/>
    <property type="molecule type" value="Genomic_DNA"/>
</dbReference>
<comment type="caution">
    <text evidence="5">The sequence shown here is derived from an EMBL/GenBank/DDBJ whole genome shotgun (WGS) entry which is preliminary data.</text>
</comment>